<dbReference type="PROSITE" id="PS51257">
    <property type="entry name" value="PROKAR_LIPOPROTEIN"/>
    <property type="match status" value="1"/>
</dbReference>
<keyword evidence="2" id="KW-1185">Reference proteome</keyword>
<dbReference type="EMBL" id="QRBF01000010">
    <property type="protein sequence ID" value="RDS80388.1"/>
    <property type="molecule type" value="Genomic_DNA"/>
</dbReference>
<dbReference type="AlphaFoldDB" id="A0A370WW63"/>
<evidence type="ECO:0000313" key="1">
    <source>
        <dbReference type="EMBL" id="RDS80388.1"/>
    </source>
</evidence>
<proteinExistence type="predicted"/>
<reference evidence="1 2" key="1">
    <citation type="submission" date="2018-07" db="EMBL/GenBank/DDBJ databases">
        <title>Dyella monticola sp. nov. and Dyella psychrodurans sp. nov. isolated from monsoon evergreen broad-leaved forest soil of Dinghu Mountain, China.</title>
        <authorList>
            <person name="Gao Z."/>
            <person name="Qiu L."/>
        </authorList>
    </citation>
    <scope>NUCLEOTIDE SEQUENCE [LARGE SCALE GENOMIC DNA]</scope>
    <source>
        <strain evidence="1 2">4MSK11</strain>
    </source>
</reference>
<sequence length="131" mass="13433">MKRVISGLVLAALTGLLSGCYIAPGYSYVQGNGYAGDAYYGTGPSVVYSYPYYGYYPYGYGYGYGYYGCCYGPGVIVGGYWYGGHYYRGGGGWHGRGGWSGGHGGWSGGHGGWSGGHGASHGSSGGGHGGH</sequence>
<name>A0A370WW63_9GAMM</name>
<dbReference type="OrthoDB" id="5959921at2"/>
<dbReference type="Proteomes" id="UP000255334">
    <property type="component" value="Unassembled WGS sequence"/>
</dbReference>
<gene>
    <name evidence="1" type="ORF">DWU99_19515</name>
</gene>
<accession>A0A370WW63</accession>
<organism evidence="1 2">
    <name type="scientific">Dyella psychrodurans</name>
    <dbReference type="NCBI Taxonomy" id="1927960"/>
    <lineage>
        <taxon>Bacteria</taxon>
        <taxon>Pseudomonadati</taxon>
        <taxon>Pseudomonadota</taxon>
        <taxon>Gammaproteobacteria</taxon>
        <taxon>Lysobacterales</taxon>
        <taxon>Rhodanobacteraceae</taxon>
        <taxon>Dyella</taxon>
    </lineage>
</organism>
<comment type="caution">
    <text evidence="1">The sequence shown here is derived from an EMBL/GenBank/DDBJ whole genome shotgun (WGS) entry which is preliminary data.</text>
</comment>
<protein>
    <submittedName>
        <fullName evidence="1">Uncharacterized protein</fullName>
    </submittedName>
</protein>
<evidence type="ECO:0000313" key="2">
    <source>
        <dbReference type="Proteomes" id="UP000255334"/>
    </source>
</evidence>